<reference evidence="2" key="1">
    <citation type="journal article" date="2021" name="Front. Microbiol.">
        <title>Genome Analysis of a Verrucomicrobial Endosymbiont With a Tiny Genome Discovered in an Antarctic Lake.</title>
        <authorList>
            <person name="Williams T.J."/>
            <person name="Allen M.A."/>
            <person name="Ivanova N."/>
            <person name="Huntemann M."/>
            <person name="Haque S."/>
            <person name="Hancock A.M."/>
            <person name="Brazendale S."/>
            <person name="Cavicchioli R."/>
        </authorList>
    </citation>
    <scope>NUCLEOTIDE SEQUENCE</scope>
    <source>
        <strain evidence="2">MAG_Ga0307966_1000010</strain>
    </source>
</reference>
<dbReference type="AlphaFoldDB" id="A0AA51GF71"/>
<dbReference type="EMBL" id="CP128385">
    <property type="protein sequence ID" value="WMI30405.1"/>
    <property type="molecule type" value="Genomic_DNA"/>
</dbReference>
<dbReference type="GO" id="GO:0097367">
    <property type="term" value="F:carbohydrate derivative binding"/>
    <property type="evidence" value="ECO:0007669"/>
    <property type="project" value="InterPro"/>
</dbReference>
<dbReference type="InterPro" id="IPR046348">
    <property type="entry name" value="SIS_dom_sf"/>
</dbReference>
<dbReference type="Pfam" id="PF13580">
    <property type="entry name" value="SIS_2"/>
    <property type="match status" value="1"/>
</dbReference>
<evidence type="ECO:0000259" key="1">
    <source>
        <dbReference type="PROSITE" id="PS51464"/>
    </source>
</evidence>
<dbReference type="InterPro" id="IPR001347">
    <property type="entry name" value="SIS_dom"/>
</dbReference>
<organism evidence="2">
    <name type="scientific">Candidatus Organicella extenuata</name>
    <dbReference type="NCBI Taxonomy" id="2841811"/>
    <lineage>
        <taxon>Bacteria</taxon>
        <taxon>Pseudomonadati</taxon>
        <taxon>Verrucomicrobiota</taxon>
        <taxon>Candidatus Organicella</taxon>
    </lineage>
</organism>
<protein>
    <submittedName>
        <fullName evidence="2">SIS domain-containing protein</fullName>
    </submittedName>
</protein>
<proteinExistence type="predicted"/>
<dbReference type="Proteomes" id="UP001238843">
    <property type="component" value="Chromosome"/>
</dbReference>
<evidence type="ECO:0000313" key="2">
    <source>
        <dbReference type="EMBL" id="WMI30405.1"/>
    </source>
</evidence>
<dbReference type="Gene3D" id="3.40.50.10490">
    <property type="entry name" value="Glucose-6-phosphate isomerase like protein, domain 1"/>
    <property type="match status" value="1"/>
</dbReference>
<dbReference type="CDD" id="cd05006">
    <property type="entry name" value="SIS_GmhA"/>
    <property type="match status" value="1"/>
</dbReference>
<dbReference type="InterPro" id="IPR035461">
    <property type="entry name" value="GmhA/DiaA"/>
</dbReference>
<dbReference type="SUPFAM" id="SSF53697">
    <property type="entry name" value="SIS domain"/>
    <property type="match status" value="1"/>
</dbReference>
<dbReference type="GO" id="GO:1901135">
    <property type="term" value="P:carbohydrate derivative metabolic process"/>
    <property type="evidence" value="ECO:0007669"/>
    <property type="project" value="InterPro"/>
</dbReference>
<dbReference type="PROSITE" id="PS51464">
    <property type="entry name" value="SIS"/>
    <property type="match status" value="1"/>
</dbReference>
<accession>A0AA51GF71</accession>
<dbReference type="InterPro" id="IPR050099">
    <property type="entry name" value="SIS_GmhA/DiaA_subfam"/>
</dbReference>
<gene>
    <name evidence="2" type="ORF">QTO32_00570</name>
</gene>
<dbReference type="PANTHER" id="PTHR30390">
    <property type="entry name" value="SEDOHEPTULOSE 7-PHOSPHATE ISOMERASE / DNAA INITIATOR-ASSOCIATING FACTOR FOR REPLICATION INITIATION"/>
    <property type="match status" value="1"/>
</dbReference>
<feature type="domain" description="SIS" evidence="1">
    <location>
        <begin position="31"/>
        <end position="207"/>
    </location>
</feature>
<sequence length="209" mass="23108">MEILNYLNTFFFRHKRLKVCRNEIISFYEAAVSCFKKGGFMYVVGNGGSASDCDHFAGEMLKGFVLPRRLSSEGARDTLDAGSFTNLQNALPVIPLTNFNSFNTAFSNDCNPQYVFAQLVWTLVKSSDILVCISTSGNSKNILEAAKVANCIGAKVVALTNYVGGSLKKLVKGLCINVPELETFKTQELHLPIYHIVSIILESVFFLKK</sequence>
<name>A0AA51GF71_9BACT</name>
<reference evidence="2" key="2">
    <citation type="submission" date="2023-06" db="EMBL/GenBank/DDBJ databases">
        <authorList>
            <person name="Williams T.J."/>
            <person name="Allen M.A."/>
            <person name="Ivanova N."/>
            <person name="Huntemann M."/>
            <person name="Haque S."/>
            <person name="Hancock A.M."/>
            <person name="Brazendale S."/>
            <person name="Cavicchioli R."/>
        </authorList>
    </citation>
    <scope>NUCLEOTIDE SEQUENCE</scope>
    <source>
        <strain evidence="2">MAG_Ga0307966_1000010</strain>
    </source>
</reference>